<dbReference type="SMART" id="SM00507">
    <property type="entry name" value="HNHc"/>
    <property type="match status" value="1"/>
</dbReference>
<evidence type="ECO:0000256" key="1">
    <source>
        <dbReference type="SAM" id="MobiDB-lite"/>
    </source>
</evidence>
<dbReference type="Gene3D" id="1.10.30.50">
    <property type="match status" value="1"/>
</dbReference>
<dbReference type="Pfam" id="PF02720">
    <property type="entry name" value="DUF222"/>
    <property type="match status" value="1"/>
</dbReference>
<evidence type="ECO:0000259" key="2">
    <source>
        <dbReference type="SMART" id="SM00507"/>
    </source>
</evidence>
<dbReference type="AlphaFoldDB" id="A0AAU7DVJ6"/>
<gene>
    <name evidence="3" type="ORF">V5R04_14975</name>
</gene>
<organism evidence="3">
    <name type="scientific">Jonesiaceae bacterium BS-20</name>
    <dbReference type="NCBI Taxonomy" id="3120821"/>
    <lineage>
        <taxon>Bacteria</taxon>
        <taxon>Bacillati</taxon>
        <taxon>Actinomycetota</taxon>
        <taxon>Actinomycetes</taxon>
        <taxon>Micrococcales</taxon>
        <taxon>Jonesiaceae</taxon>
    </lineage>
</organism>
<name>A0AAU7DVJ6_9MICO</name>
<feature type="domain" description="HNH nuclease" evidence="2">
    <location>
        <begin position="385"/>
        <end position="437"/>
    </location>
</feature>
<dbReference type="EMBL" id="CP146203">
    <property type="protein sequence ID" value="XBH21491.1"/>
    <property type="molecule type" value="Genomic_DNA"/>
</dbReference>
<sequence length="511" mass="56121">MVDFSNGKKTISGAELLAKMREHIEEAVLAAELVERKQSVAVAVELMKLRAQIDGALATVFAQVGDAIDAEYARDPDITDWDSAGCEVAAELGAAVRIHDHQVQRLMGNAQTLVHKFPATYQALCAGEIHEDHVKAITEHGAHLTDPRARARYEEVVLPHARSQTRRKVVTVARRTAEQLTSRPIEERHAQANQERHLRLVDLEDGMAQVSVVLPAELAYGIYNRVTTMAQIIKRGDRKELRHLADSMGLDAKSRAAWLADAYSNARKIDNLRADLVADMLLTASPTAHVGDEACGLGSIQAQVQITIPVLRLLTDQQLGALRAHNPALAQLPGLDGPTILTGYGPIPVETAKSLAGNSPGWGRILLEPVKAIVLHTDRYRPGKELTRYLVARDLHCTFPTCTQPTSRCDIDHAVDWAHGGKTTPENLGHLCKTHHMLKHNTNWKLTRGQFGEATWTSPENRVYVQPPPSQYHYLPPPGLPDDAEDQQLPPNSTSQNATGFDSGPEDLPPF</sequence>
<feature type="compositionally biased region" description="Polar residues" evidence="1">
    <location>
        <begin position="489"/>
        <end position="500"/>
    </location>
</feature>
<evidence type="ECO:0000313" key="3">
    <source>
        <dbReference type="EMBL" id="XBH21491.1"/>
    </source>
</evidence>
<reference evidence="3" key="1">
    <citation type="submission" date="2024-02" db="EMBL/GenBank/DDBJ databases">
        <title>Tomenella chthoni gen. nov. sp. nov., a member of the family Jonesiaceae isolated from bat guano.</title>
        <authorList>
            <person name="Miller S.L."/>
            <person name="King J."/>
            <person name="Sankaranarayanan K."/>
            <person name="Lawson P.A."/>
        </authorList>
    </citation>
    <scope>NUCLEOTIDE SEQUENCE</scope>
    <source>
        <strain evidence="3">BS-20</strain>
    </source>
</reference>
<feature type="region of interest" description="Disordered" evidence="1">
    <location>
        <begin position="460"/>
        <end position="511"/>
    </location>
</feature>
<dbReference type="CDD" id="cd00085">
    <property type="entry name" value="HNHc"/>
    <property type="match status" value="1"/>
</dbReference>
<accession>A0AAU7DVJ6</accession>
<feature type="compositionally biased region" description="Pro residues" evidence="1">
    <location>
        <begin position="466"/>
        <end position="480"/>
    </location>
</feature>
<dbReference type="InterPro" id="IPR003615">
    <property type="entry name" value="HNH_nuc"/>
</dbReference>
<dbReference type="InterPro" id="IPR003870">
    <property type="entry name" value="DUF222"/>
</dbReference>
<proteinExistence type="predicted"/>
<protein>
    <submittedName>
        <fullName evidence="3">DUF222 domain-containing protein</fullName>
    </submittedName>
</protein>